<feature type="transmembrane region" description="Helical" evidence="1">
    <location>
        <begin position="28"/>
        <end position="46"/>
    </location>
</feature>
<dbReference type="STRING" id="1423802.FC56_GL000936"/>
<dbReference type="EMBL" id="AYZR01000009">
    <property type="protein sequence ID" value="KRM93271.1"/>
    <property type="molecule type" value="Genomic_DNA"/>
</dbReference>
<feature type="transmembrane region" description="Helical" evidence="1">
    <location>
        <begin position="5"/>
        <end position="22"/>
    </location>
</feature>
<gene>
    <name evidence="2" type="ORF">FC56_GL000936</name>
</gene>
<accession>A0A0R2CP33</accession>
<evidence type="ECO:0000256" key="1">
    <source>
        <dbReference type="SAM" id="Phobius"/>
    </source>
</evidence>
<proteinExistence type="predicted"/>
<name>A0A0R2CP33_9LACO</name>
<evidence type="ECO:0000313" key="2">
    <source>
        <dbReference type="EMBL" id="KRM93271.1"/>
    </source>
</evidence>
<keyword evidence="1" id="KW-0812">Transmembrane</keyword>
<feature type="transmembrane region" description="Helical" evidence="1">
    <location>
        <begin position="411"/>
        <end position="431"/>
    </location>
</feature>
<protein>
    <submittedName>
        <fullName evidence="2">H+ gluconate symporter related permease</fullName>
    </submittedName>
</protein>
<feature type="transmembrane region" description="Helical" evidence="1">
    <location>
        <begin position="323"/>
        <end position="344"/>
    </location>
</feature>
<organism evidence="2 3">
    <name type="scientific">Lentilactobacillus senioris DSM 24302 = JCM 17472</name>
    <dbReference type="NCBI Taxonomy" id="1423802"/>
    <lineage>
        <taxon>Bacteria</taxon>
        <taxon>Bacillati</taxon>
        <taxon>Bacillota</taxon>
        <taxon>Bacilli</taxon>
        <taxon>Lactobacillales</taxon>
        <taxon>Lactobacillaceae</taxon>
        <taxon>Lentilactobacillus</taxon>
    </lineage>
</organism>
<feature type="transmembrane region" description="Helical" evidence="1">
    <location>
        <begin position="58"/>
        <end position="79"/>
    </location>
</feature>
<dbReference type="RefSeq" id="WP_056978745.1">
    <property type="nucleotide sequence ID" value="NZ_AYZR01000009.1"/>
</dbReference>
<feature type="transmembrane region" description="Helical" evidence="1">
    <location>
        <begin position="293"/>
        <end position="311"/>
    </location>
</feature>
<reference evidence="2 3" key="1">
    <citation type="journal article" date="2015" name="Genome Announc.">
        <title>Expanding the biotechnology potential of lactobacilli through comparative genomics of 213 strains and associated genera.</title>
        <authorList>
            <person name="Sun Z."/>
            <person name="Harris H.M."/>
            <person name="McCann A."/>
            <person name="Guo C."/>
            <person name="Argimon S."/>
            <person name="Zhang W."/>
            <person name="Yang X."/>
            <person name="Jeffery I.B."/>
            <person name="Cooney J.C."/>
            <person name="Kagawa T.F."/>
            <person name="Liu W."/>
            <person name="Song Y."/>
            <person name="Salvetti E."/>
            <person name="Wrobel A."/>
            <person name="Rasinkangas P."/>
            <person name="Parkhill J."/>
            <person name="Rea M.C."/>
            <person name="O'Sullivan O."/>
            <person name="Ritari J."/>
            <person name="Douillard F.P."/>
            <person name="Paul Ross R."/>
            <person name="Yang R."/>
            <person name="Briner A.E."/>
            <person name="Felis G.E."/>
            <person name="de Vos W.M."/>
            <person name="Barrangou R."/>
            <person name="Klaenhammer T.R."/>
            <person name="Caufield P.W."/>
            <person name="Cui Y."/>
            <person name="Zhang H."/>
            <person name="O'Toole P.W."/>
        </authorList>
    </citation>
    <scope>NUCLEOTIDE SEQUENCE [LARGE SCALE GENOMIC DNA]</scope>
    <source>
        <strain evidence="2 3">DSM 24302</strain>
    </source>
</reference>
<keyword evidence="1" id="KW-0472">Membrane</keyword>
<dbReference type="AlphaFoldDB" id="A0A0R2CP33"/>
<keyword evidence="3" id="KW-1185">Reference proteome</keyword>
<feature type="transmembrane region" description="Helical" evidence="1">
    <location>
        <begin position="351"/>
        <end position="373"/>
    </location>
</feature>
<feature type="transmembrane region" description="Helical" evidence="1">
    <location>
        <begin position="143"/>
        <end position="162"/>
    </location>
</feature>
<sequence length="432" mass="46807">MLNVVIGILLLLTFVGFVIYAVKGGNLMIGFFVMAVLWAIIGMVPFNEAINDIFAQPALDYGPTIIYIVFGSWFGRVLVDSGIATSISNDTRNVGKKSPIIAAILICLVTAFIFISAYGVGSAIAIGVILLPIMFAIGVPRNIAVTAFTLSIGAAMYVNVVLFNQIKAFFPEVTYGDRYLKFGWIGAAIQMVAVIILLLLNAKKIRQNNQLGNDAIAEFDSPDSDVTPAKKVSHLTYIIPIVPVLLNMVFKWDAIPSLLISTLLAMLMTGEFKNFKNASEFIGATIQKAISDIAGLIMFLMAIVMFSAAATKNAARFADIFKFIIPHSTLVLCLIFGILAPLALFRGPLHVWGAGAATASVLAGLHLFSPWFLLPLLYVPTLLAVSTDVTQSWNVWALSYSKLDNKTYLKTGVPVAWIVAIINEIVVFLLFG</sequence>
<feature type="transmembrane region" description="Helical" evidence="1">
    <location>
        <begin position="182"/>
        <end position="200"/>
    </location>
</feature>
<evidence type="ECO:0000313" key="3">
    <source>
        <dbReference type="Proteomes" id="UP000051256"/>
    </source>
</evidence>
<feature type="transmembrane region" description="Helical" evidence="1">
    <location>
        <begin position="99"/>
        <end position="131"/>
    </location>
</feature>
<dbReference type="PATRIC" id="fig|1423802.4.peg.949"/>
<keyword evidence="1" id="KW-1133">Transmembrane helix</keyword>
<dbReference type="Proteomes" id="UP000051256">
    <property type="component" value="Unassembled WGS sequence"/>
</dbReference>
<comment type="caution">
    <text evidence="2">The sequence shown here is derived from an EMBL/GenBank/DDBJ whole genome shotgun (WGS) entry which is preliminary data.</text>
</comment>